<dbReference type="PANTHER" id="PTHR32196">
    <property type="entry name" value="ABC TRANSPORTER PERMEASE PROTEIN YPHD-RELATED-RELATED"/>
    <property type="match status" value="1"/>
</dbReference>
<evidence type="ECO:0000313" key="13">
    <source>
        <dbReference type="Proteomes" id="UP001549321"/>
    </source>
</evidence>
<feature type="transmembrane region" description="Helical" evidence="11">
    <location>
        <begin position="318"/>
        <end position="335"/>
    </location>
</feature>
<evidence type="ECO:0000256" key="5">
    <source>
        <dbReference type="ARBA" id="ARBA00022519"/>
    </source>
</evidence>
<keyword evidence="4" id="KW-1003">Cell membrane</keyword>
<evidence type="ECO:0000256" key="6">
    <source>
        <dbReference type="ARBA" id="ARBA00022692"/>
    </source>
</evidence>
<feature type="transmembrane region" description="Helical" evidence="11">
    <location>
        <begin position="182"/>
        <end position="208"/>
    </location>
</feature>
<feature type="transmembrane region" description="Helical" evidence="11">
    <location>
        <begin position="289"/>
        <end position="312"/>
    </location>
</feature>
<feature type="transmembrane region" description="Helical" evidence="11">
    <location>
        <begin position="69"/>
        <end position="87"/>
    </location>
</feature>
<dbReference type="RefSeq" id="WP_354553499.1">
    <property type="nucleotide sequence ID" value="NZ_JBEPSM010000003.1"/>
</dbReference>
<comment type="function">
    <text evidence="9">Part of the ABC transporter complex LsrABCD involved in autoinducer 2 (AI-2) import. Probably responsible for the translocation of the substrate across the membrane.</text>
</comment>
<keyword evidence="3" id="KW-0813">Transport</keyword>
<keyword evidence="7 11" id="KW-1133">Transmembrane helix</keyword>
<protein>
    <recommendedName>
        <fullName evidence="10">Autoinducer 2 import system permease protein LsrD</fullName>
    </recommendedName>
</protein>
<evidence type="ECO:0000256" key="7">
    <source>
        <dbReference type="ARBA" id="ARBA00022989"/>
    </source>
</evidence>
<comment type="caution">
    <text evidence="12">The sequence shown here is derived from an EMBL/GenBank/DDBJ whole genome shotgun (WGS) entry which is preliminary data.</text>
</comment>
<feature type="transmembrane region" description="Helical" evidence="11">
    <location>
        <begin position="118"/>
        <end position="137"/>
    </location>
</feature>
<dbReference type="InterPro" id="IPR001851">
    <property type="entry name" value="ABC_transp_permease"/>
</dbReference>
<evidence type="ECO:0000256" key="4">
    <source>
        <dbReference type="ARBA" id="ARBA00022475"/>
    </source>
</evidence>
<dbReference type="PANTHER" id="PTHR32196:SF71">
    <property type="entry name" value="AUTOINDUCER 2 IMPORT SYSTEM PERMEASE PROTEIN LSRD"/>
    <property type="match status" value="1"/>
</dbReference>
<keyword evidence="13" id="KW-1185">Reference proteome</keyword>
<dbReference type="CDD" id="cd06579">
    <property type="entry name" value="TM_PBP1_transp_AraH_like"/>
    <property type="match status" value="1"/>
</dbReference>
<evidence type="ECO:0000256" key="8">
    <source>
        <dbReference type="ARBA" id="ARBA00023136"/>
    </source>
</evidence>
<feature type="transmembrane region" description="Helical" evidence="11">
    <location>
        <begin position="37"/>
        <end position="57"/>
    </location>
</feature>
<dbReference type="Pfam" id="PF02653">
    <property type="entry name" value="BPD_transp_2"/>
    <property type="match status" value="1"/>
</dbReference>
<proteinExistence type="predicted"/>
<sequence>MNSIEKSPIPATTPRVIVREAAAPRPRWQVWLIRPEVVTLLLLVIAAIVATRLSPFFADLGFILESSTYYIEFAIVALVLTIVIISGEIDLSPAAQMALSACLFGTAFKAGAPIPVAIGVSLLSGLAMGAFNGFFVTVLRLPSIIVTIGTLILYRGLAQVLAGDKSISGFPSWFVGIDYRMVGIVPIPVLIFIAASILLGLFLGITIYGRQIYQIGTSEIAAIHAGIRVRRIKMGLFIASGLVSSIAGLMVASRLGSVRYDLATGGELTMVLIVMLGGTYIFGGRGSILGTFLAAWLLVIIATGMTVANIAINAQLTIMGLLLIVSIIATNAIYARSQR</sequence>
<dbReference type="Proteomes" id="UP001549321">
    <property type="component" value="Unassembled WGS sequence"/>
</dbReference>
<feature type="transmembrane region" description="Helical" evidence="11">
    <location>
        <begin position="144"/>
        <end position="162"/>
    </location>
</feature>
<accession>A0ABV2R3V3</accession>
<evidence type="ECO:0000256" key="10">
    <source>
        <dbReference type="ARBA" id="ARBA00039381"/>
    </source>
</evidence>
<gene>
    <name evidence="12" type="ORF">ABIE08_003915</name>
</gene>
<evidence type="ECO:0000256" key="9">
    <source>
        <dbReference type="ARBA" id="ARBA00025439"/>
    </source>
</evidence>
<dbReference type="EMBL" id="JBEPSM010000003">
    <property type="protein sequence ID" value="MET4635964.1"/>
    <property type="molecule type" value="Genomic_DNA"/>
</dbReference>
<comment type="subunit">
    <text evidence="2">The complex is composed of two ATP-binding proteins (LsrA), two transmembrane proteins (LsrC and LsrD) and a solute-binding protein (LsrB).</text>
</comment>
<keyword evidence="5" id="KW-0997">Cell inner membrane</keyword>
<feature type="transmembrane region" description="Helical" evidence="11">
    <location>
        <begin position="236"/>
        <end position="256"/>
    </location>
</feature>
<feature type="transmembrane region" description="Helical" evidence="11">
    <location>
        <begin position="262"/>
        <end position="282"/>
    </location>
</feature>
<evidence type="ECO:0000256" key="3">
    <source>
        <dbReference type="ARBA" id="ARBA00022448"/>
    </source>
</evidence>
<evidence type="ECO:0000256" key="2">
    <source>
        <dbReference type="ARBA" id="ARBA00011262"/>
    </source>
</evidence>
<evidence type="ECO:0000256" key="11">
    <source>
        <dbReference type="SAM" id="Phobius"/>
    </source>
</evidence>
<organism evidence="12 13">
    <name type="scientific">Kaistia defluvii</name>
    <dbReference type="NCBI Taxonomy" id="410841"/>
    <lineage>
        <taxon>Bacteria</taxon>
        <taxon>Pseudomonadati</taxon>
        <taxon>Pseudomonadota</taxon>
        <taxon>Alphaproteobacteria</taxon>
        <taxon>Hyphomicrobiales</taxon>
        <taxon>Kaistiaceae</taxon>
        <taxon>Kaistia</taxon>
    </lineage>
</organism>
<name>A0ABV2R3V3_9HYPH</name>
<reference evidence="12 13" key="1">
    <citation type="submission" date="2024-06" db="EMBL/GenBank/DDBJ databases">
        <title>Sorghum-associated microbial communities from plants grown in Nebraska, USA.</title>
        <authorList>
            <person name="Schachtman D."/>
        </authorList>
    </citation>
    <scope>NUCLEOTIDE SEQUENCE [LARGE SCALE GENOMIC DNA]</scope>
    <source>
        <strain evidence="12 13">3207</strain>
    </source>
</reference>
<keyword evidence="8 11" id="KW-0472">Membrane</keyword>
<keyword evidence="6 11" id="KW-0812">Transmembrane</keyword>
<comment type="subcellular location">
    <subcellularLocation>
        <location evidence="1">Cell membrane</location>
        <topology evidence="1">Multi-pass membrane protein</topology>
    </subcellularLocation>
</comment>
<evidence type="ECO:0000256" key="1">
    <source>
        <dbReference type="ARBA" id="ARBA00004651"/>
    </source>
</evidence>
<evidence type="ECO:0000313" key="12">
    <source>
        <dbReference type="EMBL" id="MET4635964.1"/>
    </source>
</evidence>